<dbReference type="Proteomes" id="UP000433876">
    <property type="component" value="Unassembled WGS sequence"/>
</dbReference>
<dbReference type="VEuPathDB" id="FungiDB:SMAC_09730"/>
<proteinExistence type="predicted"/>
<dbReference type="AlphaFoldDB" id="A0A8S8ZFZ5"/>
<organism evidence="1 2">
    <name type="scientific">Sordaria macrospora</name>
    <dbReference type="NCBI Taxonomy" id="5147"/>
    <lineage>
        <taxon>Eukaryota</taxon>
        <taxon>Fungi</taxon>
        <taxon>Dikarya</taxon>
        <taxon>Ascomycota</taxon>
        <taxon>Pezizomycotina</taxon>
        <taxon>Sordariomycetes</taxon>
        <taxon>Sordariomycetidae</taxon>
        <taxon>Sordariales</taxon>
        <taxon>Sordariaceae</taxon>
        <taxon>Sordaria</taxon>
    </lineage>
</organism>
<evidence type="ECO:0000313" key="2">
    <source>
        <dbReference type="Proteomes" id="UP000433876"/>
    </source>
</evidence>
<comment type="caution">
    <text evidence="1">The sequence shown here is derived from an EMBL/GenBank/DDBJ whole genome shotgun (WGS) entry which is preliminary data.</text>
</comment>
<evidence type="ECO:0000313" key="1">
    <source>
        <dbReference type="EMBL" id="KAA8624022.1"/>
    </source>
</evidence>
<accession>A0A8S8ZFZ5</accession>
<dbReference type="EMBL" id="NMPR01000273">
    <property type="protein sequence ID" value="KAA8624022.1"/>
    <property type="molecule type" value="Genomic_DNA"/>
</dbReference>
<reference evidence="1 2" key="1">
    <citation type="submission" date="2017-07" db="EMBL/GenBank/DDBJ databases">
        <title>Genome sequence of the Sordaria macrospora wild type strain R19027.</title>
        <authorList>
            <person name="Nowrousian M."/>
            <person name="Teichert I."/>
            <person name="Kueck U."/>
        </authorList>
    </citation>
    <scope>NUCLEOTIDE SEQUENCE [LARGE SCALE GENOMIC DNA]</scope>
    <source>
        <strain evidence="1 2">R19027</strain>
        <tissue evidence="1">Mycelium</tissue>
    </source>
</reference>
<sequence>MYIKNIEDLQKEQVHLLKLSLTQLRASSNGTRSVFREMVSLQKDIGNGDAMQRENAARNREITELMVELAAKQESGCCPGEASCVLGGVVGKAGIYNTDDGSVRWQGWKGWIWILMSKELEVKLHPGLEYG</sequence>
<protein>
    <submittedName>
        <fullName evidence="1">Uncharacterized protein</fullName>
    </submittedName>
</protein>
<gene>
    <name evidence="1" type="ORF">SMACR_09730</name>
</gene>
<name>A0A8S8ZFZ5_SORMA</name>